<dbReference type="AlphaFoldDB" id="A0AAN8FJC5"/>
<proteinExistence type="predicted"/>
<gene>
    <name evidence="1" type="ORF">GCK32_020236</name>
</gene>
<accession>A0AAN8FJC5</accession>
<evidence type="ECO:0000313" key="1">
    <source>
        <dbReference type="EMBL" id="KAK5965078.1"/>
    </source>
</evidence>
<evidence type="ECO:0000313" key="2">
    <source>
        <dbReference type="Proteomes" id="UP001331761"/>
    </source>
</evidence>
<dbReference type="Proteomes" id="UP001331761">
    <property type="component" value="Unassembled WGS sequence"/>
</dbReference>
<protein>
    <submittedName>
        <fullName evidence="1">Uncharacterized protein</fullName>
    </submittedName>
</protein>
<keyword evidence="2" id="KW-1185">Reference proteome</keyword>
<comment type="caution">
    <text evidence="1">The sequence shown here is derived from an EMBL/GenBank/DDBJ whole genome shotgun (WGS) entry which is preliminary data.</text>
</comment>
<dbReference type="EMBL" id="WIXE01025013">
    <property type="protein sequence ID" value="KAK5965078.1"/>
    <property type="molecule type" value="Genomic_DNA"/>
</dbReference>
<reference evidence="1 2" key="1">
    <citation type="submission" date="2019-10" db="EMBL/GenBank/DDBJ databases">
        <title>Assembly and Annotation for the nematode Trichostrongylus colubriformis.</title>
        <authorList>
            <person name="Martin J."/>
        </authorList>
    </citation>
    <scope>NUCLEOTIDE SEQUENCE [LARGE SCALE GENOMIC DNA]</scope>
    <source>
        <strain evidence="1">G859</strain>
        <tissue evidence="1">Whole worm</tissue>
    </source>
</reference>
<sequence>MDFLTKLSLALPYSSDVHVIFCEKLSTAISHTVPHNNFDWRQYTQRAPHHSPTLRKHCYLHIYLTDHGFRSRQHHLITRLTCGRHR</sequence>
<name>A0AAN8FJC5_TRICO</name>
<organism evidence="1 2">
    <name type="scientific">Trichostrongylus colubriformis</name>
    <name type="common">Black scour worm</name>
    <dbReference type="NCBI Taxonomy" id="6319"/>
    <lineage>
        <taxon>Eukaryota</taxon>
        <taxon>Metazoa</taxon>
        <taxon>Ecdysozoa</taxon>
        <taxon>Nematoda</taxon>
        <taxon>Chromadorea</taxon>
        <taxon>Rhabditida</taxon>
        <taxon>Rhabditina</taxon>
        <taxon>Rhabditomorpha</taxon>
        <taxon>Strongyloidea</taxon>
        <taxon>Trichostrongylidae</taxon>
        <taxon>Trichostrongylus</taxon>
    </lineage>
</organism>